<gene>
    <name evidence="2" type="ORF">MBM_05939</name>
</gene>
<dbReference type="HOGENOM" id="CLU_017269_1_0_1"/>
<dbReference type="OrthoDB" id="5329403at2759"/>
<dbReference type="Proteomes" id="UP000006753">
    <property type="component" value="Unassembled WGS sequence"/>
</dbReference>
<dbReference type="InParanoid" id="K1X5K5"/>
<evidence type="ECO:0000256" key="1">
    <source>
        <dbReference type="SAM" id="MobiDB-lite"/>
    </source>
</evidence>
<evidence type="ECO:0000313" key="2">
    <source>
        <dbReference type="EMBL" id="EKD15928.1"/>
    </source>
</evidence>
<feature type="compositionally biased region" description="Low complexity" evidence="1">
    <location>
        <begin position="31"/>
        <end position="49"/>
    </location>
</feature>
<keyword evidence="3" id="KW-1185">Reference proteome</keyword>
<dbReference type="eggNOG" id="ENOG502SGJJ">
    <property type="taxonomic scope" value="Eukaryota"/>
</dbReference>
<accession>K1X5K5</accession>
<feature type="region of interest" description="Disordered" evidence="1">
    <location>
        <begin position="624"/>
        <end position="644"/>
    </location>
</feature>
<feature type="region of interest" description="Disordered" evidence="1">
    <location>
        <begin position="156"/>
        <end position="193"/>
    </location>
</feature>
<organism evidence="2 3">
    <name type="scientific">Marssonina brunnea f. sp. multigermtubi (strain MB_m1)</name>
    <name type="common">Marssonina leaf spot fungus</name>
    <dbReference type="NCBI Taxonomy" id="1072389"/>
    <lineage>
        <taxon>Eukaryota</taxon>
        <taxon>Fungi</taxon>
        <taxon>Dikarya</taxon>
        <taxon>Ascomycota</taxon>
        <taxon>Pezizomycotina</taxon>
        <taxon>Leotiomycetes</taxon>
        <taxon>Helotiales</taxon>
        <taxon>Drepanopezizaceae</taxon>
        <taxon>Drepanopeziza</taxon>
    </lineage>
</organism>
<dbReference type="KEGG" id="mbe:MBM_05939"/>
<protein>
    <submittedName>
        <fullName evidence="2">Uncharacterized protein</fullName>
    </submittedName>
</protein>
<sequence length="755" mass="82473">MAPATVAAKALQQNRPRPRPVVPVIPLSYIQKRQQQQAARAGSREQAAASPPVFQEFRSLSPPDSEITPLIANGSSDVQVSEKAEAEEEVVEPASPSVATTPLSVATTPFAPLEEEHNAAPKNQKVTVQEGTLGKQAQTHVRPWSRTLLTLKTEDVRETSTSMSPPSEGQSSASRSTYHMPPAFVPANQSQTNGSNMASYNQLYLDVHYPTHHLQPNGGTIMLGGFPESARSSPAPPQFNPQQYPQMAASADGGYRSQFPTNGHAHTISNGYHSNGTPSAPPGFFPREDGLVGFRRPPPYGMSDGFSSSTAPIGDQQRMSQDPSTPHSFHGSQSSAANEQDSGPAFYSQYPTAVISNGSNGHIEDVRLLQNARPKFIPPPVAPFGTYFPDQLDSWHYYLQSQFSRPEFANYIFELRYSDNRAPPLRIPGHGILFAQSGVLRTLMQACEGHDGQALPTLLVESEDRFLRSDALWLALQRLYGAPLLENGPSRAYPCSPFENPPADPFGFALGYAAAGNLLGMLNICNRGMEVAAQLLSWHTIERAIDLAIDGGLHPHFTAGTGTPYSQHSVPTYGSGVISFLHHILHFIVSNFPAGFALDTSVGELANHRRLPLVPQAGQNSRLSSIKFGDHPSEEHFRSNPENPTTATLSRLLINLPYDLIKCVLESPNLGNVQGWATTTLRQEVMKAVVGEREKRRIKALESPHVSNEERKCNGKEWEIVGWMEKVDQVSKVPGKDPVPTITKSWVDFTLLNQD</sequence>
<feature type="compositionally biased region" description="Polar residues" evidence="1">
    <location>
        <begin position="305"/>
        <end position="341"/>
    </location>
</feature>
<feature type="region of interest" description="Disordered" evidence="1">
    <location>
        <begin position="296"/>
        <end position="343"/>
    </location>
</feature>
<reference evidence="2 3" key="1">
    <citation type="journal article" date="2012" name="BMC Genomics">
        <title>Sequencing the genome of Marssonina brunnea reveals fungus-poplar co-evolution.</title>
        <authorList>
            <person name="Zhu S."/>
            <person name="Cao Y.-Z."/>
            <person name="Jiang C."/>
            <person name="Tan B.-Y."/>
            <person name="Wang Z."/>
            <person name="Feng S."/>
            <person name="Zhang L."/>
            <person name="Su X.-H."/>
            <person name="Brejova B."/>
            <person name="Vinar T."/>
            <person name="Xu M."/>
            <person name="Wang M.-X."/>
            <person name="Zhang S.-G."/>
            <person name="Huang M.-R."/>
            <person name="Wu R."/>
            <person name="Zhou Y."/>
        </authorList>
    </citation>
    <scope>NUCLEOTIDE SEQUENCE [LARGE SCALE GENOMIC DNA]</scope>
    <source>
        <strain evidence="2 3">MB_m1</strain>
    </source>
</reference>
<dbReference type="AlphaFoldDB" id="K1X5K5"/>
<feature type="region of interest" description="Disordered" evidence="1">
    <location>
        <begin position="1"/>
        <end position="102"/>
    </location>
</feature>
<proteinExistence type="predicted"/>
<dbReference type="OMA" id="SDSFYMA"/>
<feature type="compositionally biased region" description="Basic and acidic residues" evidence="1">
    <location>
        <begin position="628"/>
        <end position="639"/>
    </location>
</feature>
<dbReference type="EMBL" id="JH921440">
    <property type="protein sequence ID" value="EKD15928.1"/>
    <property type="molecule type" value="Genomic_DNA"/>
</dbReference>
<feature type="compositionally biased region" description="Polar residues" evidence="1">
    <location>
        <begin position="159"/>
        <end position="177"/>
    </location>
</feature>
<evidence type="ECO:0000313" key="3">
    <source>
        <dbReference type="Proteomes" id="UP000006753"/>
    </source>
</evidence>
<name>K1X5K5_MARBU</name>